<dbReference type="Gene3D" id="3.40.50.1980">
    <property type="entry name" value="Nitrogenase molybdenum iron protein domain"/>
    <property type="match status" value="2"/>
</dbReference>
<accession>A0A1C1YV14</accession>
<keyword evidence="3" id="KW-0813">Transport</keyword>
<dbReference type="Proteomes" id="UP000094795">
    <property type="component" value="Unassembled WGS sequence"/>
</dbReference>
<evidence type="ECO:0000313" key="9">
    <source>
        <dbReference type="Proteomes" id="UP000094795"/>
    </source>
</evidence>
<feature type="signal peptide" evidence="6">
    <location>
        <begin position="1"/>
        <end position="33"/>
    </location>
</feature>
<keyword evidence="4" id="KW-0406">Ion transport</keyword>
<keyword evidence="4" id="KW-0408">Iron</keyword>
<dbReference type="InterPro" id="IPR002491">
    <property type="entry name" value="ABC_transptr_periplasmic_BD"/>
</dbReference>
<sequence>MMMSRLHTPSRRRVVAALALGAALALAPAAARADTVEVAHARGTTAIEAAPEKVFVFDLPALDTLDALGVKVSGVPSGVKPAYLETYNSGDYLKIGSLFEPDFEEIAAAAPDLIISGERMAEQYGELSRIAPTIEMKTDYTDFLASAERTNRTLASVFGKQADADAMIARFEASASAVKAKAEHAGKALIILTTGGRISAYGPGSRFGIIHTDFGIRPAAPDLEVATHGQAISYEFILKTDPDYLFVIDRDAAIGRSGKSAQALLDNDLVNQTKAARSGRIVYLQADAWYLSGTGLTALQTMVDELAAALDRSE</sequence>
<dbReference type="PROSITE" id="PS50983">
    <property type="entry name" value="FE_B12_PBP"/>
    <property type="match status" value="1"/>
</dbReference>
<keyword evidence="4" id="KW-0410">Iron transport</keyword>
<dbReference type="Pfam" id="PF01497">
    <property type="entry name" value="Peripla_BP_2"/>
    <property type="match status" value="1"/>
</dbReference>
<comment type="similarity">
    <text evidence="2">Belongs to the bacterial solute-binding protein 8 family.</text>
</comment>
<dbReference type="GO" id="GO:0030288">
    <property type="term" value="C:outer membrane-bounded periplasmic space"/>
    <property type="evidence" value="ECO:0007669"/>
    <property type="project" value="TreeGrafter"/>
</dbReference>
<dbReference type="RefSeq" id="WP_066179222.1">
    <property type="nucleotide sequence ID" value="NZ_LQZT01000016.1"/>
</dbReference>
<evidence type="ECO:0000256" key="1">
    <source>
        <dbReference type="ARBA" id="ARBA00004196"/>
    </source>
</evidence>
<evidence type="ECO:0000259" key="7">
    <source>
        <dbReference type="PROSITE" id="PS50983"/>
    </source>
</evidence>
<reference evidence="8 9" key="1">
    <citation type="submission" date="2015-12" db="EMBL/GenBank/DDBJ databases">
        <authorList>
            <person name="Shamseldin A."/>
            <person name="Moawad H."/>
            <person name="Abd El-Rahim W.M."/>
            <person name="Sadowsky M.J."/>
        </authorList>
    </citation>
    <scope>NUCLEOTIDE SEQUENCE [LARGE SCALE GENOMIC DNA]</scope>
    <source>
        <strain evidence="8 9">JC234</strain>
    </source>
</reference>
<evidence type="ECO:0000256" key="6">
    <source>
        <dbReference type="SAM" id="SignalP"/>
    </source>
</evidence>
<feature type="domain" description="Fe/B12 periplasmic-binding" evidence="7">
    <location>
        <begin position="53"/>
        <end position="314"/>
    </location>
</feature>
<feature type="chain" id="PRO_5008656461" evidence="6">
    <location>
        <begin position="34"/>
        <end position="314"/>
    </location>
</feature>
<keyword evidence="5 6" id="KW-0732">Signal</keyword>
<dbReference type="PROSITE" id="PS51318">
    <property type="entry name" value="TAT"/>
    <property type="match status" value="1"/>
</dbReference>
<gene>
    <name evidence="8" type="ORF">AWJ14_18170</name>
</gene>
<evidence type="ECO:0000256" key="3">
    <source>
        <dbReference type="ARBA" id="ARBA00022448"/>
    </source>
</evidence>
<dbReference type="PANTHER" id="PTHR30532:SF28">
    <property type="entry name" value="PETROBACTIN-BINDING PROTEIN YCLQ"/>
    <property type="match status" value="1"/>
</dbReference>
<dbReference type="InterPro" id="IPR051313">
    <property type="entry name" value="Bact_iron-sidero_bind"/>
</dbReference>
<dbReference type="GO" id="GO:1901678">
    <property type="term" value="P:iron coordination entity transport"/>
    <property type="evidence" value="ECO:0007669"/>
    <property type="project" value="UniProtKB-ARBA"/>
</dbReference>
<dbReference type="PANTHER" id="PTHR30532">
    <property type="entry name" value="IRON III DICITRATE-BINDING PERIPLASMIC PROTEIN"/>
    <property type="match status" value="1"/>
</dbReference>
<evidence type="ECO:0000256" key="4">
    <source>
        <dbReference type="ARBA" id="ARBA00022496"/>
    </source>
</evidence>
<dbReference type="InterPro" id="IPR006311">
    <property type="entry name" value="TAT_signal"/>
</dbReference>
<protein>
    <submittedName>
        <fullName evidence="8">Iron ABC transporter substrate-binding protein</fullName>
    </submittedName>
</protein>
<dbReference type="CDD" id="cd01140">
    <property type="entry name" value="FatB"/>
    <property type="match status" value="1"/>
</dbReference>
<comment type="subcellular location">
    <subcellularLocation>
        <location evidence="1">Cell envelope</location>
    </subcellularLocation>
</comment>
<keyword evidence="9" id="KW-1185">Reference proteome</keyword>
<comment type="caution">
    <text evidence="8">The sequence shown here is derived from an EMBL/GenBank/DDBJ whole genome shotgun (WGS) entry which is preliminary data.</text>
</comment>
<dbReference type="SUPFAM" id="SSF53807">
    <property type="entry name" value="Helical backbone' metal receptor"/>
    <property type="match status" value="1"/>
</dbReference>
<proteinExistence type="inferred from homology"/>
<dbReference type="InterPro" id="IPR033870">
    <property type="entry name" value="FatB"/>
</dbReference>
<dbReference type="EMBL" id="LQZT01000016">
    <property type="protein sequence ID" value="OCW57383.1"/>
    <property type="molecule type" value="Genomic_DNA"/>
</dbReference>
<name>A0A1C1YV14_9HYPH</name>
<evidence type="ECO:0000256" key="5">
    <source>
        <dbReference type="ARBA" id="ARBA00022729"/>
    </source>
</evidence>
<dbReference type="STRING" id="1480615.AWJ14_18170"/>
<dbReference type="AlphaFoldDB" id="A0A1C1YV14"/>
<evidence type="ECO:0000256" key="2">
    <source>
        <dbReference type="ARBA" id="ARBA00008814"/>
    </source>
</evidence>
<evidence type="ECO:0000313" key="8">
    <source>
        <dbReference type="EMBL" id="OCW57383.1"/>
    </source>
</evidence>
<organism evidence="8 9">
    <name type="scientific">Hoeflea olei</name>
    <dbReference type="NCBI Taxonomy" id="1480615"/>
    <lineage>
        <taxon>Bacteria</taxon>
        <taxon>Pseudomonadati</taxon>
        <taxon>Pseudomonadota</taxon>
        <taxon>Alphaproteobacteria</taxon>
        <taxon>Hyphomicrobiales</taxon>
        <taxon>Rhizobiaceae</taxon>
        <taxon>Hoeflea</taxon>
    </lineage>
</organism>